<proteinExistence type="predicted"/>
<dbReference type="EMBL" id="CP111019">
    <property type="protein sequence ID" value="WAR12953.1"/>
    <property type="molecule type" value="Genomic_DNA"/>
</dbReference>
<evidence type="ECO:0000313" key="2">
    <source>
        <dbReference type="EMBL" id="WAR12953.1"/>
    </source>
</evidence>
<evidence type="ECO:0000256" key="1">
    <source>
        <dbReference type="SAM" id="MobiDB-lite"/>
    </source>
</evidence>
<feature type="non-terminal residue" evidence="2">
    <location>
        <position position="1"/>
    </location>
</feature>
<reference evidence="2" key="1">
    <citation type="submission" date="2022-11" db="EMBL/GenBank/DDBJ databases">
        <title>Centuries of genome instability and evolution in soft-shell clam transmissible cancer (bioRxiv).</title>
        <authorList>
            <person name="Hart S.F.M."/>
            <person name="Yonemitsu M.A."/>
            <person name="Giersch R.M."/>
            <person name="Beal B.F."/>
            <person name="Arriagada G."/>
            <person name="Davis B.W."/>
            <person name="Ostrander E.A."/>
            <person name="Goff S.P."/>
            <person name="Metzger M.J."/>
        </authorList>
    </citation>
    <scope>NUCLEOTIDE SEQUENCE</scope>
    <source>
        <strain evidence="2">MELC-2E11</strain>
        <tissue evidence="2">Siphon/mantle</tissue>
    </source>
</reference>
<feature type="compositionally biased region" description="Low complexity" evidence="1">
    <location>
        <begin position="37"/>
        <end position="48"/>
    </location>
</feature>
<evidence type="ECO:0000313" key="3">
    <source>
        <dbReference type="Proteomes" id="UP001164746"/>
    </source>
</evidence>
<dbReference type="Proteomes" id="UP001164746">
    <property type="component" value="Chromosome 8"/>
</dbReference>
<organism evidence="2 3">
    <name type="scientific">Mya arenaria</name>
    <name type="common">Soft-shell clam</name>
    <dbReference type="NCBI Taxonomy" id="6604"/>
    <lineage>
        <taxon>Eukaryota</taxon>
        <taxon>Metazoa</taxon>
        <taxon>Spiralia</taxon>
        <taxon>Lophotrochozoa</taxon>
        <taxon>Mollusca</taxon>
        <taxon>Bivalvia</taxon>
        <taxon>Autobranchia</taxon>
        <taxon>Heteroconchia</taxon>
        <taxon>Euheterodonta</taxon>
        <taxon>Imparidentia</taxon>
        <taxon>Neoheterodontei</taxon>
        <taxon>Myida</taxon>
        <taxon>Myoidea</taxon>
        <taxon>Myidae</taxon>
        <taxon>Mya</taxon>
    </lineage>
</organism>
<gene>
    <name evidence="2" type="ORF">MAR_027133</name>
</gene>
<feature type="region of interest" description="Disordered" evidence="1">
    <location>
        <begin position="1"/>
        <end position="68"/>
    </location>
</feature>
<feature type="compositionally biased region" description="Polar residues" evidence="1">
    <location>
        <begin position="1"/>
        <end position="12"/>
    </location>
</feature>
<accession>A0ABY7EWQ0</accession>
<sequence length="68" mass="6883">MPQAGTQTSGMNTTPAPGSGGTGTVITGSGPYRRIHTTTAARQSTVTTIWSSPRPPPIFAVTTPPTGD</sequence>
<keyword evidence="3" id="KW-1185">Reference proteome</keyword>
<protein>
    <submittedName>
        <fullName evidence="2">Uncharacterized protein</fullName>
    </submittedName>
</protein>
<name>A0ABY7EWQ0_MYAAR</name>